<dbReference type="Proteomes" id="UP000032366">
    <property type="component" value="Unassembled WGS sequence"/>
</dbReference>
<sequence length="148" mass="16771">MDLKQIEQTLTLLKTYGVKHFRYGDDEMELELDLPATQQNEDYAFTPAAPAQVTPQTQATQPQEESPVDDFKEIRSQMIGTFYLQDEKELTKPVIKVGDVIQKGDIIGYVEAMKVMNEVTADESGEIVEILVDHGENIEHNQCIVKLK</sequence>
<organism evidence="4 6">
    <name type="scientific">Staphylococcus microti</name>
    <dbReference type="NCBI Taxonomy" id="569857"/>
    <lineage>
        <taxon>Bacteria</taxon>
        <taxon>Bacillati</taxon>
        <taxon>Bacillota</taxon>
        <taxon>Bacilli</taxon>
        <taxon>Bacillales</taxon>
        <taxon>Staphylococcaceae</taxon>
        <taxon>Staphylococcus</taxon>
    </lineage>
</organism>
<dbReference type="InterPro" id="IPR011053">
    <property type="entry name" value="Single_hybrid_motif"/>
</dbReference>
<dbReference type="InterPro" id="IPR050709">
    <property type="entry name" value="Biotin_Carboxyl_Carrier/Decarb"/>
</dbReference>
<feature type="domain" description="Lipoyl-binding" evidence="2">
    <location>
        <begin position="79"/>
        <end position="148"/>
    </location>
</feature>
<dbReference type="Proteomes" id="UP000254100">
    <property type="component" value="Unassembled WGS sequence"/>
</dbReference>
<dbReference type="InterPro" id="IPR001882">
    <property type="entry name" value="Biotin_BS"/>
</dbReference>
<dbReference type="EMBL" id="JXWY01000081">
    <property type="protein sequence ID" value="KIX90158.1"/>
    <property type="molecule type" value="Genomic_DNA"/>
</dbReference>
<reference evidence="3 5" key="1">
    <citation type="submission" date="2015-01" db="EMBL/GenBank/DDBJ databases">
        <authorList>
            <person name="Guo J."/>
        </authorList>
    </citation>
    <scope>NUCLEOTIDE SEQUENCE [LARGE SCALE GENOMIC DNA]</scope>
    <source>
        <strain evidence="3 5">DSM 22147</strain>
    </source>
</reference>
<reference evidence="4 6" key="2">
    <citation type="submission" date="2018-06" db="EMBL/GenBank/DDBJ databases">
        <authorList>
            <consortium name="Pathogen Informatics"/>
            <person name="Doyle S."/>
        </authorList>
    </citation>
    <scope>NUCLEOTIDE SEQUENCE [LARGE SCALE GENOMIC DNA]</scope>
    <source>
        <strain evidence="4 6">NCTC13832</strain>
    </source>
</reference>
<dbReference type="OrthoDB" id="9811735at2"/>
<proteinExistence type="predicted"/>
<dbReference type="PANTHER" id="PTHR45266">
    <property type="entry name" value="OXALOACETATE DECARBOXYLASE ALPHA CHAIN"/>
    <property type="match status" value="1"/>
</dbReference>
<name>A0A0D6XQM6_9STAP</name>
<dbReference type="RefSeq" id="WP_044361091.1">
    <property type="nucleotide sequence ID" value="NZ_JXWY01000081.1"/>
</dbReference>
<protein>
    <submittedName>
        <fullName evidence="3 4">Acetyl-CoA carboxylase</fullName>
    </submittedName>
</protein>
<dbReference type="AlphaFoldDB" id="A0A0D6XQM6"/>
<dbReference type="PROSITE" id="PS00188">
    <property type="entry name" value="BIOTIN"/>
    <property type="match status" value="1"/>
</dbReference>
<keyword evidence="1" id="KW-0092">Biotin</keyword>
<evidence type="ECO:0000259" key="2">
    <source>
        <dbReference type="PROSITE" id="PS50968"/>
    </source>
</evidence>
<dbReference type="Pfam" id="PF00364">
    <property type="entry name" value="Biotin_lipoyl"/>
    <property type="match status" value="1"/>
</dbReference>
<dbReference type="SUPFAM" id="SSF51230">
    <property type="entry name" value="Single hybrid motif"/>
    <property type="match status" value="1"/>
</dbReference>
<keyword evidence="5" id="KW-1185">Reference proteome</keyword>
<accession>A0A0D6XQM6</accession>
<evidence type="ECO:0000313" key="5">
    <source>
        <dbReference type="Proteomes" id="UP000032366"/>
    </source>
</evidence>
<evidence type="ECO:0000256" key="1">
    <source>
        <dbReference type="ARBA" id="ARBA00023267"/>
    </source>
</evidence>
<dbReference type="PANTHER" id="PTHR45266:SF3">
    <property type="entry name" value="OXALOACETATE DECARBOXYLASE ALPHA CHAIN"/>
    <property type="match status" value="1"/>
</dbReference>
<gene>
    <name evidence="4" type="primary">accB_1</name>
    <name evidence="4" type="ORF">NCTC13832_01164</name>
    <name evidence="3" type="ORF">TP70_08895</name>
</gene>
<dbReference type="Gene3D" id="2.40.50.100">
    <property type="match status" value="1"/>
</dbReference>
<evidence type="ECO:0000313" key="4">
    <source>
        <dbReference type="EMBL" id="SUM57482.1"/>
    </source>
</evidence>
<dbReference type="STRING" id="569857.TP70_08895"/>
<evidence type="ECO:0000313" key="6">
    <source>
        <dbReference type="Proteomes" id="UP000254100"/>
    </source>
</evidence>
<dbReference type="InterPro" id="IPR000089">
    <property type="entry name" value="Biotin_lipoyl"/>
</dbReference>
<dbReference type="EMBL" id="UHDT01000001">
    <property type="protein sequence ID" value="SUM57482.1"/>
    <property type="molecule type" value="Genomic_DNA"/>
</dbReference>
<evidence type="ECO:0000313" key="3">
    <source>
        <dbReference type="EMBL" id="KIX90158.1"/>
    </source>
</evidence>
<dbReference type="CDD" id="cd06850">
    <property type="entry name" value="biotinyl_domain"/>
    <property type="match status" value="1"/>
</dbReference>
<dbReference type="PROSITE" id="PS50968">
    <property type="entry name" value="BIOTINYL_LIPOYL"/>
    <property type="match status" value="1"/>
</dbReference>